<accession>A0A8J4B385</accession>
<dbReference type="PANTHER" id="PTHR23248:SF9">
    <property type="entry name" value="PHOSPHOLIPID SCRAMBLASE"/>
    <property type="match status" value="1"/>
</dbReference>
<evidence type="ECO:0000313" key="2">
    <source>
        <dbReference type="EMBL" id="GIL52185.1"/>
    </source>
</evidence>
<gene>
    <name evidence="2" type="ORF">Vafri_8123</name>
</gene>
<dbReference type="GO" id="GO:0005886">
    <property type="term" value="C:plasma membrane"/>
    <property type="evidence" value="ECO:0007669"/>
    <property type="project" value="TreeGrafter"/>
</dbReference>
<organism evidence="2 3">
    <name type="scientific">Volvox africanus</name>
    <dbReference type="NCBI Taxonomy" id="51714"/>
    <lineage>
        <taxon>Eukaryota</taxon>
        <taxon>Viridiplantae</taxon>
        <taxon>Chlorophyta</taxon>
        <taxon>core chlorophytes</taxon>
        <taxon>Chlorophyceae</taxon>
        <taxon>CS clade</taxon>
        <taxon>Chlamydomonadales</taxon>
        <taxon>Volvocaceae</taxon>
        <taxon>Volvox</taxon>
    </lineage>
</organism>
<dbReference type="InterPro" id="IPR005552">
    <property type="entry name" value="Scramblase"/>
</dbReference>
<dbReference type="Proteomes" id="UP000747399">
    <property type="component" value="Unassembled WGS sequence"/>
</dbReference>
<evidence type="ECO:0000313" key="3">
    <source>
        <dbReference type="Proteomes" id="UP000747399"/>
    </source>
</evidence>
<evidence type="ECO:0000256" key="1">
    <source>
        <dbReference type="ARBA" id="ARBA00005350"/>
    </source>
</evidence>
<comment type="similarity">
    <text evidence="1">Belongs to the phospholipid scramblase family.</text>
</comment>
<reference evidence="2" key="1">
    <citation type="journal article" date="2021" name="Proc. Natl. Acad. Sci. U.S.A.">
        <title>Three genomes in the algal genus Volvox reveal the fate of a haploid sex-determining region after a transition to homothallism.</title>
        <authorList>
            <person name="Yamamoto K."/>
            <person name="Hamaji T."/>
            <person name="Kawai-Toyooka H."/>
            <person name="Matsuzaki R."/>
            <person name="Takahashi F."/>
            <person name="Nishimura Y."/>
            <person name="Kawachi M."/>
            <person name="Noguchi H."/>
            <person name="Minakuchi Y."/>
            <person name="Umen J.G."/>
            <person name="Toyoda A."/>
            <person name="Nozaki H."/>
        </authorList>
    </citation>
    <scope>NUCLEOTIDE SEQUENCE</scope>
    <source>
        <strain evidence="2">NIES-3780</strain>
    </source>
</reference>
<comment type="caution">
    <text evidence="2">The sequence shown here is derived from an EMBL/GenBank/DDBJ whole genome shotgun (WGS) entry which is preliminary data.</text>
</comment>
<dbReference type="GO" id="GO:0017128">
    <property type="term" value="F:phospholipid scramblase activity"/>
    <property type="evidence" value="ECO:0007669"/>
    <property type="project" value="InterPro"/>
</dbReference>
<evidence type="ECO:0008006" key="4">
    <source>
        <dbReference type="Google" id="ProtNLM"/>
    </source>
</evidence>
<name>A0A8J4B385_9CHLO</name>
<proteinExistence type="inferred from homology"/>
<protein>
    <recommendedName>
        <fullName evidence="4">Phospholipid scramblase</fullName>
    </recommendedName>
</protein>
<keyword evidence="3" id="KW-1185">Reference proteome</keyword>
<sequence length="296" mass="32299">MEENRIMFAAPGMQLMDNLEAIPGVVVKETTQVMDAVMAAVGGAYEAENKYDVRAMPPNVNPGREHGEAGAWRPTTAQLDALPRVYFVEEESNCCLRAILAAFGGLNLRALTLHFYFGNSDMYLVERPCKLGGCCCCPLEMRLYQNGQQKQLIGAVIEDFDNYCARCVGCCCLCIYKHKVLVGPTRDSLVHKYSVVNSACCFGRVNNCCGGTCCKPSFFIDIVEPDGSLAAVAQMTYGGGEGCADCCRCAFDFNNYILPFPPKANHFERLLLLTGLLSVEYAHHSRTGGEDNGSDG</sequence>
<dbReference type="EMBL" id="BNCO01000012">
    <property type="protein sequence ID" value="GIL52185.1"/>
    <property type="molecule type" value="Genomic_DNA"/>
</dbReference>
<dbReference type="AlphaFoldDB" id="A0A8J4B385"/>
<dbReference type="PANTHER" id="PTHR23248">
    <property type="entry name" value="PHOSPHOLIPID SCRAMBLASE-RELATED"/>
    <property type="match status" value="1"/>
</dbReference>